<proteinExistence type="predicted"/>
<dbReference type="AlphaFoldDB" id="A0A016UI58"/>
<dbReference type="EMBL" id="JARK01001375">
    <property type="protein sequence ID" value="EYC14880.1"/>
    <property type="molecule type" value="Genomic_DNA"/>
</dbReference>
<name>A0A016UI58_9BILA</name>
<gene>
    <name evidence="2" type="primary">Acey_s0039.g6</name>
    <name evidence="2" type="ORF">Y032_0039g6</name>
</gene>
<reference evidence="3" key="1">
    <citation type="journal article" date="2015" name="Nat. Genet.">
        <title>The genome and transcriptome of the zoonotic hookworm Ancylostoma ceylanicum identify infection-specific gene families.</title>
        <authorList>
            <person name="Schwarz E.M."/>
            <person name="Hu Y."/>
            <person name="Antoshechkin I."/>
            <person name="Miller M.M."/>
            <person name="Sternberg P.W."/>
            <person name="Aroian R.V."/>
        </authorList>
    </citation>
    <scope>NUCLEOTIDE SEQUENCE</scope>
    <source>
        <strain evidence="3">HY135</strain>
    </source>
</reference>
<comment type="caution">
    <text evidence="2">The sequence shown here is derived from an EMBL/GenBank/DDBJ whole genome shotgun (WGS) entry which is preliminary data.</text>
</comment>
<feature type="region of interest" description="Disordered" evidence="1">
    <location>
        <begin position="1"/>
        <end position="61"/>
    </location>
</feature>
<evidence type="ECO:0000256" key="1">
    <source>
        <dbReference type="SAM" id="MobiDB-lite"/>
    </source>
</evidence>
<evidence type="ECO:0000313" key="2">
    <source>
        <dbReference type="EMBL" id="EYC14880.1"/>
    </source>
</evidence>
<feature type="compositionally biased region" description="Low complexity" evidence="1">
    <location>
        <begin position="1"/>
        <end position="22"/>
    </location>
</feature>
<feature type="compositionally biased region" description="Basic residues" evidence="1">
    <location>
        <begin position="31"/>
        <end position="42"/>
    </location>
</feature>
<feature type="compositionally biased region" description="Basic and acidic residues" evidence="1">
    <location>
        <begin position="43"/>
        <end position="57"/>
    </location>
</feature>
<organism evidence="2 3">
    <name type="scientific">Ancylostoma ceylanicum</name>
    <dbReference type="NCBI Taxonomy" id="53326"/>
    <lineage>
        <taxon>Eukaryota</taxon>
        <taxon>Metazoa</taxon>
        <taxon>Ecdysozoa</taxon>
        <taxon>Nematoda</taxon>
        <taxon>Chromadorea</taxon>
        <taxon>Rhabditida</taxon>
        <taxon>Rhabditina</taxon>
        <taxon>Rhabditomorpha</taxon>
        <taxon>Strongyloidea</taxon>
        <taxon>Ancylostomatidae</taxon>
        <taxon>Ancylostomatinae</taxon>
        <taxon>Ancylostoma</taxon>
    </lineage>
</organism>
<accession>A0A016UI58</accession>
<keyword evidence="3" id="KW-1185">Reference proteome</keyword>
<protein>
    <submittedName>
        <fullName evidence="2">Uncharacterized protein</fullName>
    </submittedName>
</protein>
<sequence>MVTLSATATAVVSAGRSAGSVGNSIETSKRKESHHLHARNRSKLTEESVKMDRKSDQPAETTAAAIADKVTTCARSGLTDYTSSWGLDSWGPMYIHLCFTL</sequence>
<evidence type="ECO:0000313" key="3">
    <source>
        <dbReference type="Proteomes" id="UP000024635"/>
    </source>
</evidence>
<dbReference type="Proteomes" id="UP000024635">
    <property type="component" value="Unassembled WGS sequence"/>
</dbReference>